<dbReference type="EMBL" id="JACHEB010000004">
    <property type="protein sequence ID" value="MBB5328346.1"/>
    <property type="molecule type" value="Genomic_DNA"/>
</dbReference>
<dbReference type="RefSeq" id="WP_183975764.1">
    <property type="nucleotide sequence ID" value="NZ_JACHEB010000004.1"/>
</dbReference>
<keyword evidence="3" id="KW-1185">Reference proteome</keyword>
<proteinExistence type="predicted"/>
<reference evidence="2 3" key="1">
    <citation type="submission" date="2020-08" db="EMBL/GenBank/DDBJ databases">
        <title>Genomic Encyclopedia of Type Strains, Phase IV (KMG-V): Genome sequencing to study the core and pangenomes of soil and plant-associated prokaryotes.</title>
        <authorList>
            <person name="Whitman W."/>
        </authorList>
    </citation>
    <scope>NUCLEOTIDE SEQUENCE [LARGE SCALE GENOMIC DNA]</scope>
    <source>
        <strain evidence="2 3">X5P2</strain>
    </source>
</reference>
<feature type="compositionally biased region" description="Low complexity" evidence="1">
    <location>
        <begin position="1"/>
        <end position="12"/>
    </location>
</feature>
<name>A0A9X0QDH1_9BACT</name>
<feature type="region of interest" description="Disordered" evidence="1">
    <location>
        <begin position="1"/>
        <end position="46"/>
    </location>
</feature>
<evidence type="ECO:0000313" key="2">
    <source>
        <dbReference type="EMBL" id="MBB5328346.1"/>
    </source>
</evidence>
<organism evidence="2 3">
    <name type="scientific">Tunturiibacter gelidiferens</name>
    <dbReference type="NCBI Taxonomy" id="3069689"/>
    <lineage>
        <taxon>Bacteria</taxon>
        <taxon>Pseudomonadati</taxon>
        <taxon>Acidobacteriota</taxon>
        <taxon>Terriglobia</taxon>
        <taxon>Terriglobales</taxon>
        <taxon>Acidobacteriaceae</taxon>
        <taxon>Tunturiibacter</taxon>
    </lineage>
</organism>
<feature type="compositionally biased region" description="Gly residues" evidence="1">
    <location>
        <begin position="13"/>
        <end position="29"/>
    </location>
</feature>
<gene>
    <name evidence="2" type="ORF">HDF14_001956</name>
</gene>
<sequence length="70" mass="7251">MKIPFGDDNQNGNGNGNGNNNGSGSGSGSGNDNDNDNDNGKYRDPSSTLLRMTSAWGWEEQATAGQLCLG</sequence>
<evidence type="ECO:0000256" key="1">
    <source>
        <dbReference type="SAM" id="MobiDB-lite"/>
    </source>
</evidence>
<accession>A0A9X0QDH1</accession>
<protein>
    <submittedName>
        <fullName evidence="2">Uncharacterized protein</fullName>
    </submittedName>
</protein>
<comment type="caution">
    <text evidence="2">The sequence shown here is derived from an EMBL/GenBank/DDBJ whole genome shotgun (WGS) entry which is preliminary data.</text>
</comment>
<dbReference type="AlphaFoldDB" id="A0A9X0QDH1"/>
<dbReference type="Proteomes" id="UP000535182">
    <property type="component" value="Unassembled WGS sequence"/>
</dbReference>
<evidence type="ECO:0000313" key="3">
    <source>
        <dbReference type="Proteomes" id="UP000535182"/>
    </source>
</evidence>